<accession>A0A8S5U4K7</accession>
<name>A0A8S5U4K7_9CAUD</name>
<organism evidence="2">
    <name type="scientific">Caudovirales sp. ct2KA10</name>
    <dbReference type="NCBI Taxonomy" id="2825757"/>
    <lineage>
        <taxon>Viruses</taxon>
        <taxon>Duplodnaviria</taxon>
        <taxon>Heunggongvirae</taxon>
        <taxon>Uroviricota</taxon>
        <taxon>Caudoviricetes</taxon>
    </lineage>
</organism>
<evidence type="ECO:0000313" key="2">
    <source>
        <dbReference type="EMBL" id="DAF89379.1"/>
    </source>
</evidence>
<evidence type="ECO:0000256" key="1">
    <source>
        <dbReference type="SAM" id="Coils"/>
    </source>
</evidence>
<reference evidence="2" key="1">
    <citation type="journal article" date="2021" name="Proc. Natl. Acad. Sci. U.S.A.">
        <title>A Catalog of Tens of Thousands of Viruses from Human Metagenomes Reveals Hidden Associations with Chronic Diseases.</title>
        <authorList>
            <person name="Tisza M.J."/>
            <person name="Buck C.B."/>
        </authorList>
    </citation>
    <scope>NUCLEOTIDE SEQUENCE</scope>
    <source>
        <strain evidence="2">Ct2KA10</strain>
    </source>
</reference>
<dbReference type="Pfam" id="PF24072">
    <property type="entry name" value="T7_gp14"/>
    <property type="match status" value="1"/>
</dbReference>
<dbReference type="EMBL" id="BK016009">
    <property type="protein sequence ID" value="DAF89379.1"/>
    <property type="molecule type" value="Genomic_DNA"/>
</dbReference>
<sequence>MGFASTAMGATQLGLNLVGDYMSWKDQKENAKAQARALSQQANAVGKNLAYTFQNYELQRVDAFDSAVNSLMKAQTNSLGLESAVRAAINEETGGDSRTGRALQRAAHADTLRTVSGIKDVYERQSDEISLNKEAAKRSAMDEITNIKAQAPQMPSYWSLLGNIAGDTLNVYNSYQNALNSAQSQGMELDTWWRAQNRYDTNPYAYRNNYHYHFNLPTYTNTLPTTWTYPKGGR</sequence>
<feature type="coiled-coil region" evidence="1">
    <location>
        <begin position="21"/>
        <end position="48"/>
    </location>
</feature>
<proteinExistence type="predicted"/>
<keyword evidence="1" id="KW-0175">Coiled coil</keyword>
<protein>
    <submittedName>
        <fullName evidence="2">Putative internal virion protein B</fullName>
    </submittedName>
</protein>
<dbReference type="InterPro" id="IPR038996">
    <property type="entry name" value="Gp14"/>
</dbReference>